<feature type="transmembrane region" description="Helical" evidence="10">
    <location>
        <begin position="16"/>
        <end position="33"/>
    </location>
</feature>
<dbReference type="GO" id="GO:0000139">
    <property type="term" value="C:Golgi membrane"/>
    <property type="evidence" value="ECO:0007669"/>
    <property type="project" value="UniProtKB-SubCell"/>
</dbReference>
<proteinExistence type="inferred from homology"/>
<protein>
    <recommendedName>
        <fullName evidence="8">SREBP regulating gene protein</fullName>
    </recommendedName>
</protein>
<evidence type="ECO:0000256" key="8">
    <source>
        <dbReference type="ARBA" id="ARBA00023485"/>
    </source>
</evidence>
<evidence type="ECO:0000256" key="5">
    <source>
        <dbReference type="ARBA" id="ARBA00023136"/>
    </source>
</evidence>
<comment type="similarity">
    <text evidence="7">Belongs to the SPRING family.</text>
</comment>
<name>A0A1I8JF41_9PLAT</name>
<keyword evidence="5 10" id="KW-0472">Membrane</keyword>
<dbReference type="PANTHER" id="PTHR13481:SF0">
    <property type="entry name" value="SREBP REGULATING GENE PROTEIN"/>
    <property type="match status" value="1"/>
</dbReference>
<keyword evidence="3 10" id="KW-1133">Transmembrane helix</keyword>
<evidence type="ECO:0000313" key="11">
    <source>
        <dbReference type="Proteomes" id="UP000095280"/>
    </source>
</evidence>
<evidence type="ECO:0000256" key="10">
    <source>
        <dbReference type="SAM" id="Phobius"/>
    </source>
</evidence>
<dbReference type="InterPro" id="IPR019352">
    <property type="entry name" value="SPRING1"/>
</dbReference>
<comment type="subcellular location">
    <subcellularLocation>
        <location evidence="1">Golgi apparatus membrane</location>
        <topology evidence="1">Single-pass membrane protein</topology>
    </subcellularLocation>
</comment>
<evidence type="ECO:0000256" key="9">
    <source>
        <dbReference type="SAM" id="MobiDB-lite"/>
    </source>
</evidence>
<evidence type="ECO:0000256" key="6">
    <source>
        <dbReference type="ARBA" id="ARBA00023180"/>
    </source>
</evidence>
<evidence type="ECO:0000256" key="2">
    <source>
        <dbReference type="ARBA" id="ARBA00022692"/>
    </source>
</evidence>
<evidence type="ECO:0000313" key="12">
    <source>
        <dbReference type="WBParaSite" id="maker-uti_cns_0047235-snap-gene-0.4-mRNA-1"/>
    </source>
</evidence>
<evidence type="ECO:0000256" key="1">
    <source>
        <dbReference type="ARBA" id="ARBA00004194"/>
    </source>
</evidence>
<accession>A0A1I8JF41</accession>
<dbReference type="GO" id="GO:2000640">
    <property type="term" value="P:positive regulation of SREBP signaling pathway"/>
    <property type="evidence" value="ECO:0007669"/>
    <property type="project" value="InterPro"/>
</dbReference>
<evidence type="ECO:0000256" key="3">
    <source>
        <dbReference type="ARBA" id="ARBA00022989"/>
    </source>
</evidence>
<dbReference type="WBParaSite" id="maker-uti_cns_0047235-snap-gene-0.4-mRNA-1">
    <property type="protein sequence ID" value="maker-uti_cns_0047235-snap-gene-0.4-mRNA-1"/>
    <property type="gene ID" value="maker-uti_cns_0047235-snap-gene-0.4"/>
</dbReference>
<dbReference type="AlphaFoldDB" id="A0A1I8JF41"/>
<sequence>MQLRVLRWILNRLRRIYIIFPILLLFGLIFVFYRNPESFSSGSQDSTEQLLAFKWQSRHPLDLDQVGSGTGNTSSAADSSAAASKNFSSPQLRLSQRSVRYHCSACNQFSLCCKSFEFCVSCCLQPNQRPILEAVLLRARALGDKVLLRVADPFQLCLARCRTSSESVQHENAYRDPVNKHCFGLQPPTLRLANPATLQHPASMSEKPFAQRWLNNAYQDSLQPTSQWQRASHLLAERLANSIEAEPAFSQSDRFKQMTFQLLGEVFVRNYFPHDSIDPGVITPPNIAWEDRRTLDTDCRAWLDAKLQACIETLPPEASQAVSQFQTECGQLVTAGLDKELYRRQVNYMRDPKKAEAAWTAPPPSQRQRQAPASRATAVTEDSDSVGKCCI</sequence>
<evidence type="ECO:0000256" key="4">
    <source>
        <dbReference type="ARBA" id="ARBA00023034"/>
    </source>
</evidence>
<keyword evidence="11" id="KW-1185">Reference proteome</keyword>
<dbReference type="Pfam" id="PF10218">
    <property type="entry name" value="SPRING1"/>
    <property type="match status" value="1"/>
</dbReference>
<keyword evidence="6" id="KW-0325">Glycoprotein</keyword>
<dbReference type="Proteomes" id="UP000095280">
    <property type="component" value="Unplaced"/>
</dbReference>
<organism evidence="11 12">
    <name type="scientific">Macrostomum lignano</name>
    <dbReference type="NCBI Taxonomy" id="282301"/>
    <lineage>
        <taxon>Eukaryota</taxon>
        <taxon>Metazoa</taxon>
        <taxon>Spiralia</taxon>
        <taxon>Lophotrochozoa</taxon>
        <taxon>Platyhelminthes</taxon>
        <taxon>Rhabditophora</taxon>
        <taxon>Macrostomorpha</taxon>
        <taxon>Macrostomida</taxon>
        <taxon>Macrostomidae</taxon>
        <taxon>Macrostomum</taxon>
    </lineage>
</organism>
<evidence type="ECO:0000256" key="7">
    <source>
        <dbReference type="ARBA" id="ARBA00023461"/>
    </source>
</evidence>
<keyword evidence="2 10" id="KW-0812">Transmembrane</keyword>
<reference evidence="12" key="1">
    <citation type="submission" date="2016-11" db="UniProtKB">
        <authorList>
            <consortium name="WormBaseParasite"/>
        </authorList>
    </citation>
    <scope>IDENTIFICATION</scope>
</reference>
<dbReference type="PANTHER" id="PTHR13481">
    <property type="entry name" value="SREBP REGULATING GENE PROTEIN"/>
    <property type="match status" value="1"/>
</dbReference>
<feature type="compositionally biased region" description="Low complexity" evidence="9">
    <location>
        <begin position="366"/>
        <end position="376"/>
    </location>
</feature>
<feature type="region of interest" description="Disordered" evidence="9">
    <location>
        <begin position="353"/>
        <end position="391"/>
    </location>
</feature>
<keyword evidence="4" id="KW-0333">Golgi apparatus</keyword>